<dbReference type="CDD" id="cd06445">
    <property type="entry name" value="ATase"/>
    <property type="match status" value="1"/>
</dbReference>
<keyword evidence="7" id="KW-0227">DNA damage</keyword>
<dbReference type="InterPro" id="IPR036217">
    <property type="entry name" value="MethylDNA_cys_MeTrfase_DNAb"/>
</dbReference>
<evidence type="ECO:0000256" key="8">
    <source>
        <dbReference type="ARBA" id="ARBA00023204"/>
    </source>
</evidence>
<evidence type="ECO:0000259" key="12">
    <source>
        <dbReference type="Pfam" id="PF01035"/>
    </source>
</evidence>
<dbReference type="GO" id="GO:0032259">
    <property type="term" value="P:methylation"/>
    <property type="evidence" value="ECO:0007669"/>
    <property type="project" value="UniProtKB-KW"/>
</dbReference>
<evidence type="ECO:0000313" key="14">
    <source>
        <dbReference type="Proteomes" id="UP000053237"/>
    </source>
</evidence>
<evidence type="ECO:0000256" key="9">
    <source>
        <dbReference type="ARBA" id="ARBA00030795"/>
    </source>
</evidence>
<protein>
    <recommendedName>
        <fullName evidence="4">Methylated-DNA--protein-cysteine methyltransferase</fullName>
        <ecNumber evidence="3">2.1.1.63</ecNumber>
    </recommendedName>
    <alternativeName>
        <fullName evidence="9">6-O-methylguanine-DNA methyltransferase</fullName>
    </alternativeName>
    <alternativeName>
        <fullName evidence="10">O-6-methylguanine-DNA-alkyltransferase</fullName>
    </alternativeName>
</protein>
<dbReference type="AlphaFoldDB" id="A0A024GJ33"/>
<organism evidence="13 14">
    <name type="scientific">Albugo candida</name>
    <dbReference type="NCBI Taxonomy" id="65357"/>
    <lineage>
        <taxon>Eukaryota</taxon>
        <taxon>Sar</taxon>
        <taxon>Stramenopiles</taxon>
        <taxon>Oomycota</taxon>
        <taxon>Peronosporomycetes</taxon>
        <taxon>Albuginales</taxon>
        <taxon>Albuginaceae</taxon>
        <taxon>Albugo</taxon>
    </lineage>
</organism>
<dbReference type="OrthoDB" id="1907495at2759"/>
<dbReference type="Gene3D" id="1.10.10.10">
    <property type="entry name" value="Winged helix-like DNA-binding domain superfamily/Winged helix DNA-binding domain"/>
    <property type="match status" value="1"/>
</dbReference>
<proteinExistence type="inferred from homology"/>
<gene>
    <name evidence="13" type="ORF">BN9_076710</name>
</gene>
<dbReference type="InterPro" id="IPR036388">
    <property type="entry name" value="WH-like_DNA-bd_sf"/>
</dbReference>
<evidence type="ECO:0000313" key="13">
    <source>
        <dbReference type="EMBL" id="CCI46716.1"/>
    </source>
</evidence>
<sequence>MTSAATKSSVKRLCRSRTQYVLWNQKKVTAFSTICQIQKADLIYVLRFDEYLTVNAQIPKGKVATYGKIARLLHSSPRSVGQALKRNPFAPEIPCHRVIASDGKIGGFQGSIDVTSASVSQKRRLLISEGVVFKQEYQVDPICMHSFQGESFDCNMDAQVL</sequence>
<evidence type="ECO:0000256" key="11">
    <source>
        <dbReference type="ARBA" id="ARBA00049348"/>
    </source>
</evidence>
<evidence type="ECO:0000256" key="5">
    <source>
        <dbReference type="ARBA" id="ARBA00022603"/>
    </source>
</evidence>
<dbReference type="EMBL" id="CAIX01000138">
    <property type="protein sequence ID" value="CCI46716.1"/>
    <property type="molecule type" value="Genomic_DNA"/>
</dbReference>
<keyword evidence="8" id="KW-0234">DNA repair</keyword>
<dbReference type="GO" id="GO:0006281">
    <property type="term" value="P:DNA repair"/>
    <property type="evidence" value="ECO:0007669"/>
    <property type="project" value="UniProtKB-KW"/>
</dbReference>
<dbReference type="EC" id="2.1.1.63" evidence="3"/>
<evidence type="ECO:0000256" key="4">
    <source>
        <dbReference type="ARBA" id="ARBA00015377"/>
    </source>
</evidence>
<comment type="catalytic activity">
    <reaction evidence="11">
        <text>a 6-O-methyl-2'-deoxyguanosine in DNA + L-cysteinyl-[protein] = S-methyl-L-cysteinyl-[protein] + a 2'-deoxyguanosine in DNA</text>
        <dbReference type="Rhea" id="RHEA:24000"/>
        <dbReference type="Rhea" id="RHEA-COMP:10131"/>
        <dbReference type="Rhea" id="RHEA-COMP:10132"/>
        <dbReference type="Rhea" id="RHEA-COMP:11367"/>
        <dbReference type="Rhea" id="RHEA-COMP:11368"/>
        <dbReference type="ChEBI" id="CHEBI:29950"/>
        <dbReference type="ChEBI" id="CHEBI:82612"/>
        <dbReference type="ChEBI" id="CHEBI:85445"/>
        <dbReference type="ChEBI" id="CHEBI:85448"/>
        <dbReference type="EC" id="2.1.1.63"/>
    </reaction>
</comment>
<keyword evidence="6" id="KW-0808">Transferase</keyword>
<dbReference type="PANTHER" id="PTHR10815:SF13">
    <property type="entry name" value="METHYLATED-DNA--PROTEIN-CYSTEINE METHYLTRANSFERASE"/>
    <property type="match status" value="1"/>
</dbReference>
<dbReference type="SUPFAM" id="SSF46767">
    <property type="entry name" value="Methylated DNA-protein cysteine methyltransferase, C-terminal domain"/>
    <property type="match status" value="1"/>
</dbReference>
<comment type="caution">
    <text evidence="13">The sequence shown here is derived from an EMBL/GenBank/DDBJ whole genome shotgun (WGS) entry which is preliminary data.</text>
</comment>
<evidence type="ECO:0000256" key="10">
    <source>
        <dbReference type="ARBA" id="ARBA00031621"/>
    </source>
</evidence>
<evidence type="ECO:0000256" key="2">
    <source>
        <dbReference type="ARBA" id="ARBA00008711"/>
    </source>
</evidence>
<keyword evidence="14" id="KW-1185">Reference proteome</keyword>
<dbReference type="InParanoid" id="A0A024GJ33"/>
<dbReference type="InterPro" id="IPR014048">
    <property type="entry name" value="MethylDNA_cys_MeTrfase_DNA-bd"/>
</dbReference>
<comment type="catalytic activity">
    <reaction evidence="1">
        <text>a 4-O-methyl-thymidine in DNA + L-cysteinyl-[protein] = a thymidine in DNA + S-methyl-L-cysteinyl-[protein]</text>
        <dbReference type="Rhea" id="RHEA:53428"/>
        <dbReference type="Rhea" id="RHEA-COMP:10131"/>
        <dbReference type="Rhea" id="RHEA-COMP:10132"/>
        <dbReference type="Rhea" id="RHEA-COMP:13555"/>
        <dbReference type="Rhea" id="RHEA-COMP:13556"/>
        <dbReference type="ChEBI" id="CHEBI:29950"/>
        <dbReference type="ChEBI" id="CHEBI:82612"/>
        <dbReference type="ChEBI" id="CHEBI:137386"/>
        <dbReference type="ChEBI" id="CHEBI:137387"/>
        <dbReference type="EC" id="2.1.1.63"/>
    </reaction>
</comment>
<dbReference type="NCBIfam" id="TIGR00589">
    <property type="entry name" value="ogt"/>
    <property type="match status" value="1"/>
</dbReference>
<comment type="similarity">
    <text evidence="2">Belongs to the MGMT family.</text>
</comment>
<evidence type="ECO:0000256" key="1">
    <source>
        <dbReference type="ARBA" id="ARBA00001286"/>
    </source>
</evidence>
<reference evidence="13 14" key="1">
    <citation type="submission" date="2012-05" db="EMBL/GenBank/DDBJ databases">
        <title>Recombination and specialization in a pathogen metapopulation.</title>
        <authorList>
            <person name="Gardiner A."/>
            <person name="Kemen E."/>
            <person name="Schultz-Larsen T."/>
            <person name="MacLean D."/>
            <person name="Van Oosterhout C."/>
            <person name="Jones J.D.G."/>
        </authorList>
    </citation>
    <scope>NUCLEOTIDE SEQUENCE [LARGE SCALE GENOMIC DNA]</scope>
    <source>
        <strain evidence="13 14">Ac Nc2</strain>
    </source>
</reference>
<evidence type="ECO:0000256" key="3">
    <source>
        <dbReference type="ARBA" id="ARBA00011918"/>
    </source>
</evidence>
<dbReference type="STRING" id="65357.A0A024GJ33"/>
<dbReference type="PROSITE" id="PS00374">
    <property type="entry name" value="MGMT"/>
    <property type="match status" value="1"/>
</dbReference>
<dbReference type="Pfam" id="PF01035">
    <property type="entry name" value="DNA_binding_1"/>
    <property type="match status" value="1"/>
</dbReference>
<name>A0A024GJ33_9STRA</name>
<dbReference type="InterPro" id="IPR001497">
    <property type="entry name" value="MethylDNA_cys_MeTrfase_AS"/>
</dbReference>
<accession>A0A024GJ33</accession>
<dbReference type="GO" id="GO:0003908">
    <property type="term" value="F:methylated-DNA-[protein]-cysteine S-methyltransferase activity"/>
    <property type="evidence" value="ECO:0007669"/>
    <property type="project" value="UniProtKB-EC"/>
</dbReference>
<evidence type="ECO:0000256" key="6">
    <source>
        <dbReference type="ARBA" id="ARBA00022679"/>
    </source>
</evidence>
<feature type="domain" description="Methylated-DNA-[protein]-cysteine S-methyltransferase DNA binding" evidence="12">
    <location>
        <begin position="54"/>
        <end position="131"/>
    </location>
</feature>
<evidence type="ECO:0000256" key="7">
    <source>
        <dbReference type="ARBA" id="ARBA00022763"/>
    </source>
</evidence>
<dbReference type="PANTHER" id="PTHR10815">
    <property type="entry name" value="METHYLATED-DNA--PROTEIN-CYSTEINE METHYLTRANSFERASE"/>
    <property type="match status" value="1"/>
</dbReference>
<dbReference type="Proteomes" id="UP000053237">
    <property type="component" value="Unassembled WGS sequence"/>
</dbReference>
<keyword evidence="5" id="KW-0489">Methyltransferase</keyword>